<proteinExistence type="predicted"/>
<dbReference type="Pfam" id="PF17765">
    <property type="entry name" value="MLTR_LBD"/>
    <property type="match status" value="1"/>
</dbReference>
<sequence>MLANAQPDGARLLGTFLRAHRTHLAPETVGIAPSRTRRTPGLRREEVAALAGVGVAWYTWLEQGRVQASKQVLEAIGRALRLGHGSFRYMLELGGYAPRGTETGNGTDCQASPASREHARFIVEDWRHGPAFVLDRWFDIVAWNQSYEVIWQDPRAQPNFMIALAASGAVGTRLGTEHRTVLRQHLPRFRAQTAAHRAVARVDEIYLELERSTPDLADWWICQSMDAASQIEFTIRLGDSMIRLSQAFLRISESSLTIVLQRAESETDALALAAFCRRPT</sequence>
<dbReference type="AlphaFoldDB" id="A0A1T4MSC1"/>
<protein>
    <submittedName>
        <fullName evidence="2">Helix-turn-helix domain-containing protein</fullName>
    </submittedName>
</protein>
<name>A0A1T4MSC1_9HYPH</name>
<dbReference type="STRING" id="225324.SAMN02745126_01942"/>
<evidence type="ECO:0000313" key="2">
    <source>
        <dbReference type="EMBL" id="SJZ69736.1"/>
    </source>
</evidence>
<evidence type="ECO:0000313" key="3">
    <source>
        <dbReference type="Proteomes" id="UP000190092"/>
    </source>
</evidence>
<dbReference type="Gene3D" id="3.30.450.180">
    <property type="match status" value="1"/>
</dbReference>
<reference evidence="3" key="1">
    <citation type="submission" date="2017-02" db="EMBL/GenBank/DDBJ databases">
        <authorList>
            <person name="Varghese N."/>
            <person name="Submissions S."/>
        </authorList>
    </citation>
    <scope>NUCLEOTIDE SEQUENCE [LARGE SCALE GENOMIC DNA]</scope>
    <source>
        <strain evidence="3">ATCC 27094</strain>
    </source>
</reference>
<dbReference type="Gene3D" id="1.10.260.40">
    <property type="entry name" value="lambda repressor-like DNA-binding domains"/>
    <property type="match status" value="1"/>
</dbReference>
<organism evidence="2 3">
    <name type="scientific">Enhydrobacter aerosaccus</name>
    <dbReference type="NCBI Taxonomy" id="225324"/>
    <lineage>
        <taxon>Bacteria</taxon>
        <taxon>Pseudomonadati</taxon>
        <taxon>Pseudomonadota</taxon>
        <taxon>Alphaproteobacteria</taxon>
        <taxon>Hyphomicrobiales</taxon>
        <taxon>Enhydrobacter</taxon>
    </lineage>
</organism>
<evidence type="ECO:0000259" key="1">
    <source>
        <dbReference type="SMART" id="SM00530"/>
    </source>
</evidence>
<dbReference type="PANTHER" id="PTHR35010:SF3">
    <property type="entry name" value="BLL4873 PROTEIN"/>
    <property type="match status" value="1"/>
</dbReference>
<accession>A0A1T4MSC1</accession>
<dbReference type="OrthoDB" id="5346389at2"/>
<dbReference type="RefSeq" id="WP_085933679.1">
    <property type="nucleotide sequence ID" value="NZ_FUWJ01000002.1"/>
</dbReference>
<dbReference type="Pfam" id="PF13560">
    <property type="entry name" value="HTH_31"/>
    <property type="match status" value="1"/>
</dbReference>
<keyword evidence="3" id="KW-1185">Reference proteome</keyword>
<dbReference type="GO" id="GO:0003677">
    <property type="term" value="F:DNA binding"/>
    <property type="evidence" value="ECO:0007669"/>
    <property type="project" value="InterPro"/>
</dbReference>
<dbReference type="SUPFAM" id="SSF47413">
    <property type="entry name" value="lambda repressor-like DNA-binding domains"/>
    <property type="match status" value="1"/>
</dbReference>
<dbReference type="SMART" id="SM00530">
    <property type="entry name" value="HTH_XRE"/>
    <property type="match status" value="1"/>
</dbReference>
<gene>
    <name evidence="2" type="ORF">SAMN02745126_01942</name>
</gene>
<dbReference type="EMBL" id="FUWJ01000002">
    <property type="protein sequence ID" value="SJZ69736.1"/>
    <property type="molecule type" value="Genomic_DNA"/>
</dbReference>
<dbReference type="PANTHER" id="PTHR35010">
    <property type="entry name" value="BLL4672 PROTEIN-RELATED"/>
    <property type="match status" value="1"/>
</dbReference>
<feature type="domain" description="HTH cro/C1-type" evidence="1">
    <location>
        <begin position="16"/>
        <end position="87"/>
    </location>
</feature>
<dbReference type="Proteomes" id="UP000190092">
    <property type="component" value="Unassembled WGS sequence"/>
</dbReference>
<dbReference type="InterPro" id="IPR001387">
    <property type="entry name" value="Cro/C1-type_HTH"/>
</dbReference>
<dbReference type="InterPro" id="IPR010982">
    <property type="entry name" value="Lambda_DNA-bd_dom_sf"/>
</dbReference>
<dbReference type="CDD" id="cd00093">
    <property type="entry name" value="HTH_XRE"/>
    <property type="match status" value="1"/>
</dbReference>
<dbReference type="InterPro" id="IPR041413">
    <property type="entry name" value="MLTR_LBD"/>
</dbReference>